<feature type="region of interest" description="Disordered" evidence="1">
    <location>
        <begin position="1"/>
        <end position="30"/>
    </location>
</feature>
<gene>
    <name evidence="2" type="ORF">GCM10009810_34050</name>
</gene>
<protein>
    <submittedName>
        <fullName evidence="2">Uncharacterized protein</fullName>
    </submittedName>
</protein>
<reference evidence="3" key="1">
    <citation type="journal article" date="2019" name="Int. J. Syst. Evol. Microbiol.">
        <title>The Global Catalogue of Microorganisms (GCM) 10K type strain sequencing project: providing services to taxonomists for standard genome sequencing and annotation.</title>
        <authorList>
            <consortium name="The Broad Institute Genomics Platform"/>
            <consortium name="The Broad Institute Genome Sequencing Center for Infectious Disease"/>
            <person name="Wu L."/>
            <person name="Ma J."/>
        </authorList>
    </citation>
    <scope>NUCLEOTIDE SEQUENCE [LARGE SCALE GENOMIC DNA]</scope>
    <source>
        <strain evidence="3">JCM 15591</strain>
    </source>
</reference>
<evidence type="ECO:0000256" key="1">
    <source>
        <dbReference type="SAM" id="MobiDB-lite"/>
    </source>
</evidence>
<organism evidence="2 3">
    <name type="scientific">Nostocoides vanveenii</name>
    <dbReference type="NCBI Taxonomy" id="330835"/>
    <lineage>
        <taxon>Bacteria</taxon>
        <taxon>Bacillati</taxon>
        <taxon>Actinomycetota</taxon>
        <taxon>Actinomycetes</taxon>
        <taxon>Micrococcales</taxon>
        <taxon>Intrasporangiaceae</taxon>
        <taxon>Nostocoides</taxon>
    </lineage>
</organism>
<evidence type="ECO:0000313" key="3">
    <source>
        <dbReference type="Proteomes" id="UP001501475"/>
    </source>
</evidence>
<comment type="caution">
    <text evidence="2">The sequence shown here is derived from an EMBL/GenBank/DDBJ whole genome shotgun (WGS) entry which is preliminary data.</text>
</comment>
<name>A0ABP4XAF2_9MICO</name>
<dbReference type="RefSeq" id="WP_344068512.1">
    <property type="nucleotide sequence ID" value="NZ_BAAAPN010000101.1"/>
</dbReference>
<sequence>MSIQPRVQAGVRTGGQFTNQRRGEPAPLDGDSCYDCGGEVVADGDDRFHIGRDGSPVDLDHKPVLESDLIELPPPRPVPVFDAGEQDITEAGAIDFLDDRADRAENDATLAVLRAKLTEDPADLANAKLAQAHAATVRNEADESRVRNALTGEPAPAQAPKVDYQIQSPGLEYATDGTDVIVTTSDDGHTRMTRGKVTFELPSGQTPVNGYSHSATHGDRYVKGAYRSVVDIAKDIRADVKAAKETGWLPSNLTYRVQTRHGSTVDVDIEGLSDADRTDPDKVADAARGWNQRNTNRDEITELRHRVQSLIDRHKKFDSDSMTDYFGDNFYGSANVQTDDEARFWAKDRARKAARRAELAAKKAGVSR</sequence>
<proteinExistence type="predicted"/>
<dbReference type="EMBL" id="BAAAPN010000101">
    <property type="protein sequence ID" value="GAA1774208.1"/>
    <property type="molecule type" value="Genomic_DNA"/>
</dbReference>
<dbReference type="Proteomes" id="UP001501475">
    <property type="component" value="Unassembled WGS sequence"/>
</dbReference>
<keyword evidence="3" id="KW-1185">Reference proteome</keyword>
<accession>A0ABP4XAF2</accession>
<evidence type="ECO:0000313" key="2">
    <source>
        <dbReference type="EMBL" id="GAA1774208.1"/>
    </source>
</evidence>